<sequence>MKINMSIYFVVGLTLLVSYLLGCFNGSVVTSHFIIRDDVRKHGSGNAGLTNFYRTYGAKYALIVIFCDMGKTVLSCLIGGYLMLCTNGGWTLGVLLGGIGCELGHMFPAYYGLKGGKGILSGGVLVWMLDWRMGLIAWGLFVLLWLLTRYVSLGSIAATASMPVSAFFVFHHDPLLTLLSAVVAALVIYCHRENIHRLLHGTEHKFRWHVNPINPDESDSE</sequence>
<dbReference type="KEGG" id="vfa:MM35RIKEN_09680"/>
<comment type="catalytic activity">
    <reaction evidence="10">
        <text>an acyl phosphate + sn-glycerol 3-phosphate = a 1-acyl-sn-glycero-3-phosphate + phosphate</text>
        <dbReference type="Rhea" id="RHEA:34075"/>
        <dbReference type="ChEBI" id="CHEBI:43474"/>
        <dbReference type="ChEBI" id="CHEBI:57597"/>
        <dbReference type="ChEBI" id="CHEBI:57970"/>
        <dbReference type="ChEBI" id="CHEBI:59918"/>
        <dbReference type="EC" id="2.3.1.275"/>
    </reaction>
</comment>
<proteinExistence type="inferred from homology"/>
<keyword evidence="9 10" id="KW-1208">Phospholipid metabolism</keyword>
<evidence type="ECO:0000256" key="7">
    <source>
        <dbReference type="ARBA" id="ARBA00023136"/>
    </source>
</evidence>
<comment type="subunit">
    <text evidence="10">Probably interacts with PlsX.</text>
</comment>
<dbReference type="GO" id="GO:0043772">
    <property type="term" value="F:acyl-phosphate glycerol-3-phosphate acyltransferase activity"/>
    <property type="evidence" value="ECO:0007669"/>
    <property type="project" value="UniProtKB-UniRule"/>
</dbReference>
<feature type="transmembrane region" description="Helical" evidence="10">
    <location>
        <begin position="6"/>
        <end position="35"/>
    </location>
</feature>
<dbReference type="EMBL" id="AP023415">
    <property type="protein sequence ID" value="BCK78776.1"/>
    <property type="molecule type" value="Genomic_DNA"/>
</dbReference>
<keyword evidence="7 10" id="KW-0472">Membrane</keyword>
<evidence type="ECO:0000256" key="4">
    <source>
        <dbReference type="ARBA" id="ARBA00022692"/>
    </source>
</evidence>
<comment type="function">
    <text evidence="10">Catalyzes the transfer of an acyl group from acyl-phosphate (acyl-PO(4)) to glycerol-3-phosphate (G3P) to form lysophosphatidic acid (LPA). This enzyme utilizes acyl-phosphate as fatty acyl donor, but not acyl-CoA or acyl-ACP.</text>
</comment>
<dbReference type="PANTHER" id="PTHR30309">
    <property type="entry name" value="INNER MEMBRANE PROTEIN YGIH"/>
    <property type="match status" value="1"/>
</dbReference>
<evidence type="ECO:0000256" key="8">
    <source>
        <dbReference type="ARBA" id="ARBA00023209"/>
    </source>
</evidence>
<comment type="subcellular location">
    <subcellularLocation>
        <location evidence="10">Cell membrane</location>
        <topology evidence="10">Multi-pass membrane protein</topology>
    </subcellularLocation>
</comment>
<evidence type="ECO:0000256" key="3">
    <source>
        <dbReference type="ARBA" id="ARBA00022679"/>
    </source>
</evidence>
<name>A0A810PYM1_9FIRM</name>
<accession>A0A810PYM1</accession>
<keyword evidence="11" id="KW-0012">Acyltransferase</keyword>
<keyword evidence="4 10" id="KW-0812">Transmembrane</keyword>
<comment type="pathway">
    <text evidence="10">Lipid metabolism; phospholipid metabolism.</text>
</comment>
<evidence type="ECO:0000256" key="9">
    <source>
        <dbReference type="ARBA" id="ARBA00023264"/>
    </source>
</evidence>
<dbReference type="Proteomes" id="UP000681343">
    <property type="component" value="Chromosome"/>
</dbReference>
<gene>
    <name evidence="11" type="primary">plsY2</name>
    <name evidence="10" type="synonym">plsY</name>
    <name evidence="11" type="ORF">MM35RIKEN_09680</name>
</gene>
<keyword evidence="5 10" id="KW-1133">Transmembrane helix</keyword>
<comment type="similarity">
    <text evidence="10">Belongs to the PlsY family.</text>
</comment>
<dbReference type="GO" id="GO:0008654">
    <property type="term" value="P:phospholipid biosynthetic process"/>
    <property type="evidence" value="ECO:0007669"/>
    <property type="project" value="UniProtKB-UniRule"/>
</dbReference>
<dbReference type="AlphaFoldDB" id="A0A810PYM1"/>
<feature type="transmembrane region" description="Helical" evidence="10">
    <location>
        <begin position="90"/>
        <end position="113"/>
    </location>
</feature>
<evidence type="ECO:0000256" key="1">
    <source>
        <dbReference type="ARBA" id="ARBA00022475"/>
    </source>
</evidence>
<dbReference type="Pfam" id="PF02660">
    <property type="entry name" value="G3P_acyltransf"/>
    <property type="match status" value="1"/>
</dbReference>
<dbReference type="SMART" id="SM01207">
    <property type="entry name" value="G3P_acyltransf"/>
    <property type="match status" value="1"/>
</dbReference>
<keyword evidence="1 10" id="KW-1003">Cell membrane</keyword>
<feature type="transmembrane region" description="Helical" evidence="10">
    <location>
        <begin position="167"/>
        <end position="190"/>
    </location>
</feature>
<keyword evidence="6 10" id="KW-0443">Lipid metabolism</keyword>
<dbReference type="EC" id="2.3.1.275" evidence="10"/>
<evidence type="ECO:0000313" key="11">
    <source>
        <dbReference type="EMBL" id="BCK78776.1"/>
    </source>
</evidence>
<dbReference type="PANTHER" id="PTHR30309:SF0">
    <property type="entry name" value="GLYCEROL-3-PHOSPHATE ACYLTRANSFERASE-RELATED"/>
    <property type="match status" value="1"/>
</dbReference>
<dbReference type="InterPro" id="IPR003811">
    <property type="entry name" value="G3P_acylTferase_PlsY"/>
</dbReference>
<reference evidence="11" key="1">
    <citation type="submission" date="2020-09" db="EMBL/GenBank/DDBJ databases">
        <title>New species isolated from human feces.</title>
        <authorList>
            <person name="Kitahara M."/>
            <person name="Shigeno Y."/>
            <person name="Shime M."/>
            <person name="Matsumoto Y."/>
            <person name="Nakamura S."/>
            <person name="Motooka D."/>
            <person name="Fukuoka S."/>
            <person name="Nishikawa H."/>
            <person name="Benno Y."/>
        </authorList>
    </citation>
    <scope>NUCLEOTIDE SEQUENCE</scope>
    <source>
        <strain evidence="11">MM35</strain>
    </source>
</reference>
<evidence type="ECO:0000256" key="2">
    <source>
        <dbReference type="ARBA" id="ARBA00022516"/>
    </source>
</evidence>
<evidence type="ECO:0000256" key="10">
    <source>
        <dbReference type="HAMAP-Rule" id="MF_01043"/>
    </source>
</evidence>
<evidence type="ECO:0000256" key="6">
    <source>
        <dbReference type="ARBA" id="ARBA00023098"/>
    </source>
</evidence>
<evidence type="ECO:0000256" key="5">
    <source>
        <dbReference type="ARBA" id="ARBA00022989"/>
    </source>
</evidence>
<dbReference type="GO" id="GO:0005886">
    <property type="term" value="C:plasma membrane"/>
    <property type="evidence" value="ECO:0007669"/>
    <property type="project" value="UniProtKB-SubCell"/>
</dbReference>
<dbReference type="UniPathway" id="UPA00085"/>
<dbReference type="HAMAP" id="MF_01043">
    <property type="entry name" value="PlsY"/>
    <property type="match status" value="1"/>
</dbReference>
<feature type="transmembrane region" description="Helical" evidence="10">
    <location>
        <begin position="125"/>
        <end position="147"/>
    </location>
</feature>
<organism evidence="11 12">
    <name type="scientific">Vescimonas fastidiosa</name>
    <dbReference type="NCBI Taxonomy" id="2714353"/>
    <lineage>
        <taxon>Bacteria</taxon>
        <taxon>Bacillati</taxon>
        <taxon>Bacillota</taxon>
        <taxon>Clostridia</taxon>
        <taxon>Eubacteriales</taxon>
        <taxon>Oscillospiraceae</taxon>
        <taxon>Vescimonas</taxon>
    </lineage>
</organism>
<keyword evidence="2 10" id="KW-0444">Lipid biosynthesis</keyword>
<dbReference type="RefSeq" id="WP_212819763.1">
    <property type="nucleotide sequence ID" value="NZ_AP023415.1"/>
</dbReference>
<keyword evidence="12" id="KW-1185">Reference proteome</keyword>
<evidence type="ECO:0000313" key="12">
    <source>
        <dbReference type="Proteomes" id="UP000681343"/>
    </source>
</evidence>
<feature type="transmembrane region" description="Helical" evidence="10">
    <location>
        <begin position="60"/>
        <end position="84"/>
    </location>
</feature>
<protein>
    <recommendedName>
        <fullName evidence="10">Glycerol-3-phosphate acyltransferase</fullName>
    </recommendedName>
    <alternativeName>
        <fullName evidence="10">Acyl-PO4 G3P acyltransferase</fullName>
    </alternativeName>
    <alternativeName>
        <fullName evidence="10">Acyl-phosphate--glycerol-3-phosphate acyltransferase</fullName>
    </alternativeName>
    <alternativeName>
        <fullName evidence="10">G3P acyltransferase</fullName>
        <shortName evidence="10">GPAT</shortName>
        <ecNumber evidence="10">2.3.1.275</ecNumber>
    </alternativeName>
    <alternativeName>
        <fullName evidence="10">Lysophosphatidic acid synthase</fullName>
        <shortName evidence="10">LPA synthase</shortName>
    </alternativeName>
</protein>
<keyword evidence="8 10" id="KW-0594">Phospholipid biosynthesis</keyword>
<keyword evidence="3 10" id="KW-0808">Transferase</keyword>